<dbReference type="PANTHER" id="PTHR43016:SF16">
    <property type="entry name" value="METALLOPROTEASE, PUTATIVE (AFU_ORTHOLOGUE AFUA_4G07610)-RELATED"/>
    <property type="match status" value="1"/>
</dbReference>
<dbReference type="SUPFAM" id="SSF63411">
    <property type="entry name" value="LuxS/MPP-like metallohydrolase"/>
    <property type="match status" value="3"/>
</dbReference>
<reference evidence="5" key="1">
    <citation type="submission" date="2016-04" db="UniProtKB">
        <authorList>
            <consortium name="WormBaseParasite"/>
        </authorList>
    </citation>
    <scope>IDENTIFICATION</scope>
</reference>
<dbReference type="GO" id="GO:0046872">
    <property type="term" value="F:metal ion binding"/>
    <property type="evidence" value="ECO:0007669"/>
    <property type="project" value="InterPro"/>
</dbReference>
<name>A0A158PD81_ANGCS</name>
<dbReference type="FunFam" id="3.30.830.10:FF:000031">
    <property type="entry name" value="Putative zinc metalloprotease"/>
    <property type="match status" value="1"/>
</dbReference>
<evidence type="ECO:0000259" key="2">
    <source>
        <dbReference type="Pfam" id="PF05193"/>
    </source>
</evidence>
<dbReference type="FunFam" id="3.30.830.10:FF:000015">
    <property type="entry name" value="Putative zinc metalloprotease"/>
    <property type="match status" value="1"/>
</dbReference>
<dbReference type="AlphaFoldDB" id="A0A158PD81"/>
<dbReference type="InterPro" id="IPR007863">
    <property type="entry name" value="Peptidase_M16_C"/>
</dbReference>
<gene>
    <name evidence="3" type="ORF">ACOC_LOCUS366</name>
</gene>
<sequence length="984" mass="111424">MMCRFWTKSEVLMNGTINISLYRSTRSRLAVAVGDVPGPMVKGCISFVTETDCDDGLPHTLEHLVFLGSKKYPFKGVLDMIASRCLASGTNAWTDQDHTAYTLSTVGSEGFFKVLPVYLNHLLSPMLTVSVQLGIFVSKSQFATEVHHINGNGEDAGVVYSEMQDHESEMSCMMDRKKKEVLYPPNNCYRVDTGGRLPSLRTTCNLDKVRGFHRKFYHLSNMMIIVAGRINHDRLLNTIEATEEEHLPDVPATFQRPFSINLKQPVESSEHRVLCPSEDESRGMVSESVLRFGYQPTDFQEGVAFEVLFDYLSYTPVSPLQREFVLIEKPLASYISFHVTEQTTCLIDLIFSGVPTDRLDEVKKKFMDIVVKEHLEDKTWDMERMGFLIDQSVKNELKKMEKKPATELFKHMISHQLYGGKEDQLKTRVNKLELIRRLRSEPASFWSGLVKKYFVNPHVVIIGVPSEKMVAEVANGEKSRLEIQRKKLGEDGVKQCGEQIEMAMKENTSRKPSTELLDKMIVKKLEAFDRFPVDARCNIEGPTPSQEMAKFLKQFPFPTTVHNCPTKFVELFLLFDSGILTMEHRAYLHLYTELLFESPAIINGEVKSAEDIARLYTKDLVDHSVQVGLSDCFEKFLNLRIVVDAETGFPHLAKWAEIFTTGIVFDIQRIKQCAKKLASEAREKKRDGCSVASIALASMLYQQNSNGRMYDELVLEKFHECVAKMCDAQPKEVIRNIEELRSTLFSHGVNAHIVCDVSLINNKYFNVQQWSFAEKSFGAYKKFMVESGDTVDAKCLGKQKVLGVGGSESSFIYQTCLMDCDWKSEELVPTMLLSQYLSQCEGPLYRGIRGVGLAYGANIFVKADRRTITLSLHRCAQPAQAYEMTKRIVSDVLNGKTIVESEFEAAKRSLICELMEREETRVWNTSIDDMLHLGGQRIRNLFESYTRAIAVHPAKLSEIKAAFPGIEEAKIASLSLIPPLAAEV</sequence>
<dbReference type="EMBL" id="UYYA01000033">
    <property type="protein sequence ID" value="VDM51951.1"/>
    <property type="molecule type" value="Genomic_DNA"/>
</dbReference>
<accession>A0A158PD81</accession>
<evidence type="ECO:0000313" key="3">
    <source>
        <dbReference type="EMBL" id="VDM51951.1"/>
    </source>
</evidence>
<dbReference type="STRING" id="334426.A0A158PD81"/>
<feature type="domain" description="Peptidase M16 C-terminal" evidence="2">
    <location>
        <begin position="204"/>
        <end position="371"/>
    </location>
</feature>
<dbReference type="Pfam" id="PF05193">
    <property type="entry name" value="Peptidase_M16_C"/>
    <property type="match status" value="1"/>
</dbReference>
<dbReference type="Proteomes" id="UP000267027">
    <property type="component" value="Unassembled WGS sequence"/>
</dbReference>
<proteinExistence type="predicted"/>
<protein>
    <submittedName>
        <fullName evidence="5">Peptidase M16 inactive domain protein</fullName>
    </submittedName>
</protein>
<dbReference type="Pfam" id="PF00675">
    <property type="entry name" value="Peptidase_M16"/>
    <property type="match status" value="1"/>
</dbReference>
<dbReference type="WBParaSite" id="ACOC_0000036501-mRNA-1">
    <property type="protein sequence ID" value="ACOC_0000036501-mRNA-1"/>
    <property type="gene ID" value="ACOC_0000036501"/>
</dbReference>
<evidence type="ECO:0000259" key="1">
    <source>
        <dbReference type="Pfam" id="PF00675"/>
    </source>
</evidence>
<dbReference type="InterPro" id="IPR011249">
    <property type="entry name" value="Metalloenz_LuxS/M16"/>
</dbReference>
<dbReference type="Gene3D" id="3.30.830.10">
    <property type="entry name" value="Metalloenzyme, LuxS/M16 peptidase-like"/>
    <property type="match status" value="4"/>
</dbReference>
<dbReference type="PANTHER" id="PTHR43016">
    <property type="entry name" value="PRESEQUENCE PROTEASE"/>
    <property type="match status" value="1"/>
</dbReference>
<organism evidence="5">
    <name type="scientific">Angiostrongylus costaricensis</name>
    <name type="common">Nematode worm</name>
    <dbReference type="NCBI Taxonomy" id="334426"/>
    <lineage>
        <taxon>Eukaryota</taxon>
        <taxon>Metazoa</taxon>
        <taxon>Ecdysozoa</taxon>
        <taxon>Nematoda</taxon>
        <taxon>Chromadorea</taxon>
        <taxon>Rhabditida</taxon>
        <taxon>Rhabditina</taxon>
        <taxon>Rhabditomorpha</taxon>
        <taxon>Strongyloidea</taxon>
        <taxon>Metastrongylidae</taxon>
        <taxon>Angiostrongylus</taxon>
    </lineage>
</organism>
<evidence type="ECO:0000313" key="4">
    <source>
        <dbReference type="Proteomes" id="UP000267027"/>
    </source>
</evidence>
<dbReference type="OMA" id="WEGFARI"/>
<feature type="domain" description="Peptidase M16 N-terminal" evidence="1">
    <location>
        <begin position="50"/>
        <end position="106"/>
    </location>
</feature>
<evidence type="ECO:0000313" key="5">
    <source>
        <dbReference type="WBParaSite" id="ACOC_0000036501-mRNA-1"/>
    </source>
</evidence>
<reference evidence="3 4" key="2">
    <citation type="submission" date="2018-11" db="EMBL/GenBank/DDBJ databases">
        <authorList>
            <consortium name="Pathogen Informatics"/>
        </authorList>
    </citation>
    <scope>NUCLEOTIDE SEQUENCE [LARGE SCALE GENOMIC DNA]</scope>
    <source>
        <strain evidence="3 4">Costa Rica</strain>
    </source>
</reference>
<dbReference type="OrthoDB" id="5809639at2759"/>
<keyword evidence="4" id="KW-1185">Reference proteome</keyword>
<dbReference type="InterPro" id="IPR011765">
    <property type="entry name" value="Pept_M16_N"/>
</dbReference>